<dbReference type="SUPFAM" id="SSF46785">
    <property type="entry name" value="Winged helix' DNA-binding domain"/>
    <property type="match status" value="2"/>
</dbReference>
<dbReference type="InterPro" id="IPR036388">
    <property type="entry name" value="WH-like_DNA-bd_sf"/>
</dbReference>
<feature type="domain" description="Initiator Rep protein WH1" evidence="2">
    <location>
        <begin position="5"/>
        <end position="148"/>
    </location>
</feature>
<dbReference type="AlphaFoldDB" id="A0A1H6VZ94"/>
<sequence>MNEVVKYHNDLNSVSFRSWSAEEMNLFFTVIAKIRDNGIETIILETDELKELTQFADKHHKRWEEVMVKAGKKVMNLQYYETTGRNFSIMNLFQEFTVNPDEQMIVVSATARFEYIINKIQANFTTYELEEFVNLQSTYSKTAYRLLKQWRTVGKKEFKIETFKRMMDMPDYYKPSEIDRLVLKPIMKELPQFFKGLKVKKVKSNKRGNPVLAYEFTWSKEQTEEWVDGKYDKKPNRSGKTVRKENLPDWAKKDYVQPKEVMLPKEKQDEFNKRLARIHANRN</sequence>
<evidence type="ECO:0000313" key="4">
    <source>
        <dbReference type="Proteomes" id="UP000198564"/>
    </source>
</evidence>
<reference evidence="4" key="1">
    <citation type="submission" date="2016-10" db="EMBL/GenBank/DDBJ databases">
        <authorList>
            <person name="Varghese N."/>
            <person name="Submissions S."/>
        </authorList>
    </citation>
    <scope>NUCLEOTIDE SEQUENCE [LARGE SCALE GENOMIC DNA]</scope>
    <source>
        <strain evidence="4">DSM 25751</strain>
    </source>
</reference>
<accession>A0A1H6VZ94</accession>
<dbReference type="GO" id="GO:0003887">
    <property type="term" value="F:DNA-directed DNA polymerase activity"/>
    <property type="evidence" value="ECO:0007669"/>
    <property type="project" value="InterPro"/>
</dbReference>
<dbReference type="STRING" id="1130080.SAMN04488113_1811"/>
<dbReference type="GO" id="GO:0006270">
    <property type="term" value="P:DNA replication initiation"/>
    <property type="evidence" value="ECO:0007669"/>
    <property type="project" value="InterPro"/>
</dbReference>
<dbReference type="RefSeq" id="WP_091636836.1">
    <property type="nucleotide sequence ID" value="NZ_FNYW01000081.1"/>
</dbReference>
<dbReference type="Pfam" id="PF21205">
    <property type="entry name" value="Rep3_C"/>
    <property type="match status" value="1"/>
</dbReference>
<gene>
    <name evidence="3" type="ORF">SAMN04488113_1811</name>
</gene>
<dbReference type="Pfam" id="PF01051">
    <property type="entry name" value="Rep3_N"/>
    <property type="match status" value="1"/>
</dbReference>
<dbReference type="Proteomes" id="UP000198564">
    <property type="component" value="Unassembled WGS sequence"/>
</dbReference>
<protein>
    <submittedName>
        <fullName evidence="3">Protein involved in initiation of plasmid replication</fullName>
    </submittedName>
</protein>
<comment type="similarity">
    <text evidence="1">Belongs to the initiator RepB protein family.</text>
</comment>
<keyword evidence="4" id="KW-1185">Reference proteome</keyword>
<dbReference type="InterPro" id="IPR000525">
    <property type="entry name" value="Initiator_Rep_WH1"/>
</dbReference>
<evidence type="ECO:0000259" key="2">
    <source>
        <dbReference type="Pfam" id="PF01051"/>
    </source>
</evidence>
<evidence type="ECO:0000313" key="3">
    <source>
        <dbReference type="EMBL" id="SEJ09056.1"/>
    </source>
</evidence>
<dbReference type="Gene3D" id="1.10.10.10">
    <property type="entry name" value="Winged helix-like DNA-binding domain superfamily/Winged helix DNA-binding domain"/>
    <property type="match status" value="2"/>
</dbReference>
<name>A0A1H6VZ94_9LACT</name>
<evidence type="ECO:0000256" key="1">
    <source>
        <dbReference type="ARBA" id="ARBA00038283"/>
    </source>
</evidence>
<dbReference type="EMBL" id="FNYW01000081">
    <property type="protein sequence ID" value="SEJ09056.1"/>
    <property type="molecule type" value="Genomic_DNA"/>
</dbReference>
<organism evidence="3 4">
    <name type="scientific">Alkalibacterium gilvum</name>
    <dbReference type="NCBI Taxonomy" id="1130080"/>
    <lineage>
        <taxon>Bacteria</taxon>
        <taxon>Bacillati</taxon>
        <taxon>Bacillota</taxon>
        <taxon>Bacilli</taxon>
        <taxon>Lactobacillales</taxon>
        <taxon>Carnobacteriaceae</taxon>
        <taxon>Alkalibacterium</taxon>
    </lineage>
</organism>
<proteinExistence type="inferred from homology"/>
<dbReference type="InterPro" id="IPR036390">
    <property type="entry name" value="WH_DNA-bd_sf"/>
</dbReference>
<dbReference type="OrthoDB" id="2084703at2"/>